<dbReference type="PROSITE" id="PS50015">
    <property type="entry name" value="SAP_B"/>
    <property type="match status" value="1"/>
</dbReference>
<dbReference type="SUPFAM" id="SSF47862">
    <property type="entry name" value="Saposin"/>
    <property type="match status" value="1"/>
</dbReference>
<organism evidence="4 5">
    <name type="scientific">Strongyloides papillosus</name>
    <name type="common">Intestinal threadworm</name>
    <dbReference type="NCBI Taxonomy" id="174720"/>
    <lineage>
        <taxon>Eukaryota</taxon>
        <taxon>Metazoa</taxon>
        <taxon>Ecdysozoa</taxon>
        <taxon>Nematoda</taxon>
        <taxon>Chromadorea</taxon>
        <taxon>Rhabditida</taxon>
        <taxon>Tylenchina</taxon>
        <taxon>Panagrolaimomorpha</taxon>
        <taxon>Strongyloidoidea</taxon>
        <taxon>Strongyloididae</taxon>
        <taxon>Strongyloides</taxon>
    </lineage>
</organism>
<feature type="domain" description="Saposin B-type" evidence="3">
    <location>
        <begin position="28"/>
        <end position="105"/>
    </location>
</feature>
<sequence>MLSITFKKMKFLVFFLLLTLNVLLTFEQKPLCNPCTSFFDKIQKLNQEGVNTADKLKNMCYEITLGSQILNVICKRIMVRNLDTITQEIKTLKDSNAICRKVNFC</sequence>
<evidence type="ECO:0000313" key="4">
    <source>
        <dbReference type="Proteomes" id="UP000046392"/>
    </source>
</evidence>
<keyword evidence="4" id="KW-1185">Reference proteome</keyword>
<evidence type="ECO:0000259" key="3">
    <source>
        <dbReference type="PROSITE" id="PS50015"/>
    </source>
</evidence>
<dbReference type="AlphaFoldDB" id="A0A0N5CA94"/>
<feature type="signal peptide" evidence="2">
    <location>
        <begin position="1"/>
        <end position="25"/>
    </location>
</feature>
<dbReference type="Gene3D" id="1.10.225.10">
    <property type="entry name" value="Saposin-like"/>
    <property type="match status" value="1"/>
</dbReference>
<evidence type="ECO:0000313" key="5">
    <source>
        <dbReference type="WBParaSite" id="SPAL_0001481700.1"/>
    </source>
</evidence>
<dbReference type="InterPro" id="IPR008139">
    <property type="entry name" value="SaposinB_dom"/>
</dbReference>
<keyword evidence="1" id="KW-1015">Disulfide bond</keyword>
<accession>A0A0N5CA94</accession>
<dbReference type="InterPro" id="IPR011001">
    <property type="entry name" value="Saposin-like"/>
</dbReference>
<keyword evidence="2" id="KW-0732">Signal</keyword>
<reference evidence="5" key="1">
    <citation type="submission" date="2017-02" db="UniProtKB">
        <authorList>
            <consortium name="WormBaseParasite"/>
        </authorList>
    </citation>
    <scope>IDENTIFICATION</scope>
</reference>
<evidence type="ECO:0000256" key="2">
    <source>
        <dbReference type="SAM" id="SignalP"/>
    </source>
</evidence>
<protein>
    <submittedName>
        <fullName evidence="5">Saposin B-type domain-containing protein</fullName>
    </submittedName>
</protein>
<proteinExistence type="predicted"/>
<dbReference type="WBParaSite" id="SPAL_0001481700.1">
    <property type="protein sequence ID" value="SPAL_0001481700.1"/>
    <property type="gene ID" value="SPAL_0001481700"/>
</dbReference>
<name>A0A0N5CA94_STREA</name>
<feature type="chain" id="PRO_5005895846" evidence="2">
    <location>
        <begin position="26"/>
        <end position="105"/>
    </location>
</feature>
<evidence type="ECO:0000256" key="1">
    <source>
        <dbReference type="ARBA" id="ARBA00023157"/>
    </source>
</evidence>
<dbReference type="Proteomes" id="UP000046392">
    <property type="component" value="Unplaced"/>
</dbReference>